<keyword evidence="5 8" id="KW-0808">Transferase</keyword>
<gene>
    <name evidence="8" type="ORF">LT40_07075</name>
</gene>
<dbReference type="InterPro" id="IPR001173">
    <property type="entry name" value="Glyco_trans_2-like"/>
</dbReference>
<dbReference type="RefSeq" id="WP_043188113.1">
    <property type="nucleotide sequence ID" value="NZ_CP009533.1"/>
</dbReference>
<keyword evidence="2" id="KW-1003">Cell membrane</keyword>
<dbReference type="PANTHER" id="PTHR43646">
    <property type="entry name" value="GLYCOSYLTRANSFERASE"/>
    <property type="match status" value="1"/>
</dbReference>
<comment type="subcellular location">
    <subcellularLocation>
        <location evidence="1">Cell membrane</location>
    </subcellularLocation>
</comment>
<dbReference type="KEGG" id="prh:LT40_07075"/>
<dbReference type="SUPFAM" id="SSF53448">
    <property type="entry name" value="Nucleotide-diphospho-sugar transferases"/>
    <property type="match status" value="1"/>
</dbReference>
<dbReference type="GO" id="GO:0005886">
    <property type="term" value="C:plasma membrane"/>
    <property type="evidence" value="ECO:0007669"/>
    <property type="project" value="UniProtKB-SubCell"/>
</dbReference>
<evidence type="ECO:0000259" key="7">
    <source>
        <dbReference type="Pfam" id="PF00535"/>
    </source>
</evidence>
<evidence type="ECO:0000256" key="3">
    <source>
        <dbReference type="ARBA" id="ARBA00022519"/>
    </source>
</evidence>
<feature type="domain" description="Glycosyltransferase 2-like" evidence="7">
    <location>
        <begin position="4"/>
        <end position="132"/>
    </location>
</feature>
<dbReference type="PANTHER" id="PTHR43646:SF2">
    <property type="entry name" value="GLYCOSYLTRANSFERASE 2-LIKE DOMAIN-CONTAINING PROTEIN"/>
    <property type="match status" value="1"/>
</dbReference>
<dbReference type="eggNOG" id="COG1215">
    <property type="taxonomic scope" value="Bacteria"/>
</dbReference>
<evidence type="ECO:0000256" key="2">
    <source>
        <dbReference type="ARBA" id="ARBA00022475"/>
    </source>
</evidence>
<keyword evidence="3" id="KW-0997">Cell inner membrane</keyword>
<dbReference type="Gene3D" id="3.90.550.10">
    <property type="entry name" value="Spore Coat Polysaccharide Biosynthesis Protein SpsA, Chain A"/>
    <property type="match status" value="1"/>
</dbReference>
<keyword evidence="6" id="KW-0472">Membrane</keyword>
<dbReference type="HOGENOM" id="CLU_025996_17_1_6"/>
<evidence type="ECO:0000256" key="6">
    <source>
        <dbReference type="ARBA" id="ARBA00023136"/>
    </source>
</evidence>
<protein>
    <submittedName>
        <fullName evidence="8">Glycosyl transferase</fullName>
    </submittedName>
</protein>
<evidence type="ECO:0000256" key="4">
    <source>
        <dbReference type="ARBA" id="ARBA00022676"/>
    </source>
</evidence>
<dbReference type="AlphaFoldDB" id="A0A089YRZ2"/>
<proteinExistence type="predicted"/>
<dbReference type="OrthoDB" id="9777873at2"/>
<evidence type="ECO:0000256" key="5">
    <source>
        <dbReference type="ARBA" id="ARBA00022679"/>
    </source>
</evidence>
<evidence type="ECO:0000313" key="8">
    <source>
        <dbReference type="EMBL" id="AIS17182.1"/>
    </source>
</evidence>
<dbReference type="GO" id="GO:0016757">
    <property type="term" value="F:glycosyltransferase activity"/>
    <property type="evidence" value="ECO:0007669"/>
    <property type="project" value="UniProtKB-KW"/>
</dbReference>
<name>A0A089YRZ2_9PSED</name>
<evidence type="ECO:0000313" key="9">
    <source>
        <dbReference type="Proteomes" id="UP000029499"/>
    </source>
</evidence>
<dbReference type="InterPro" id="IPR029044">
    <property type="entry name" value="Nucleotide-diphossugar_trans"/>
</dbReference>
<organism evidence="8 9">
    <name type="scientific">Pseudomonas rhizosphaerae</name>
    <dbReference type="NCBI Taxonomy" id="216142"/>
    <lineage>
        <taxon>Bacteria</taxon>
        <taxon>Pseudomonadati</taxon>
        <taxon>Pseudomonadota</taxon>
        <taxon>Gammaproteobacteria</taxon>
        <taxon>Pseudomonadales</taxon>
        <taxon>Pseudomonadaceae</taxon>
        <taxon>Pseudomonas</taxon>
    </lineage>
</organism>
<dbReference type="Pfam" id="PF00535">
    <property type="entry name" value="Glycos_transf_2"/>
    <property type="match status" value="1"/>
</dbReference>
<sequence>MIGIIVPAHNEEATIGHCIESLLAAAAHPRLQGEDVQIFIVMDACTDATGDVVAAYPVQSIEVDYQNVGRSRAAGADLQIQQGARWLAFTDADTAVPVSWLADQLRFQTDAVCGTVKVDDWSLHSDAVRERYDSLYTPIEGHQHIHGANLGVDARAYKSVGGFKPLKAHEDVHLINDLKNAGASITWTTVNCVTTSARLDCRCREGFGDYLRSLAHNSVQAIA</sequence>
<reference evidence="8 9" key="1">
    <citation type="journal article" date="2015" name="J. Biotechnol.">
        <title>Complete genome sequence of Pseudomonas rhizosphaerae IH5T (=DSM 16299T), a phosphate-solubilizing rhizobacterium for bacterial biofertilizer.</title>
        <authorList>
            <person name="Kwak Y."/>
            <person name="Jung B.K."/>
            <person name="Shin J.H."/>
        </authorList>
    </citation>
    <scope>NUCLEOTIDE SEQUENCE [LARGE SCALE GENOMIC DNA]</scope>
    <source>
        <strain evidence="8">DSM 16299</strain>
    </source>
</reference>
<dbReference type="Proteomes" id="UP000029499">
    <property type="component" value="Chromosome"/>
</dbReference>
<keyword evidence="9" id="KW-1185">Reference proteome</keyword>
<dbReference type="EMBL" id="CP009533">
    <property type="protein sequence ID" value="AIS17182.1"/>
    <property type="molecule type" value="Genomic_DNA"/>
</dbReference>
<dbReference type="STRING" id="216142.LT40_07075"/>
<keyword evidence="4" id="KW-0328">Glycosyltransferase</keyword>
<evidence type="ECO:0000256" key="1">
    <source>
        <dbReference type="ARBA" id="ARBA00004236"/>
    </source>
</evidence>
<accession>A0A089YRZ2</accession>